<proteinExistence type="predicted"/>
<keyword evidence="2" id="KW-1185">Reference proteome</keyword>
<organism evidence="1 2">
    <name type="scientific">Hyaloscypha bicolor E</name>
    <dbReference type="NCBI Taxonomy" id="1095630"/>
    <lineage>
        <taxon>Eukaryota</taxon>
        <taxon>Fungi</taxon>
        <taxon>Dikarya</taxon>
        <taxon>Ascomycota</taxon>
        <taxon>Pezizomycotina</taxon>
        <taxon>Leotiomycetes</taxon>
        <taxon>Helotiales</taxon>
        <taxon>Hyaloscyphaceae</taxon>
        <taxon>Hyaloscypha</taxon>
        <taxon>Hyaloscypha bicolor</taxon>
    </lineage>
</organism>
<gene>
    <name evidence="1" type="ORF">K444DRAFT_135817</name>
</gene>
<dbReference type="RefSeq" id="XP_024731012.1">
    <property type="nucleotide sequence ID" value="XM_024870503.1"/>
</dbReference>
<dbReference type="InParanoid" id="A0A2J6STK0"/>
<sequence length="190" mass="20925">MNSLAYAPYGFCQCHSHMASTPVGRRSRRTSWPFLGTRGQITLPQTVSGFSRCVGVPRIRTLGTLVGVTASTSGTRGTRILDYPLSGGSSAALATPLRAGTIAAILLGRRRSVRNKSNQEARRLVESPAWGRTNSTYQRPTQVRPIPRLETQPPISFSAWSQCTELDLLRMWLWPATEPWGPVIKLFGKD</sequence>
<dbReference type="AlphaFoldDB" id="A0A2J6STK0"/>
<name>A0A2J6STK0_9HELO</name>
<accession>A0A2J6STK0</accession>
<dbReference type="EMBL" id="KZ613866">
    <property type="protein sequence ID" value="PMD54108.1"/>
    <property type="molecule type" value="Genomic_DNA"/>
</dbReference>
<reference evidence="1 2" key="1">
    <citation type="submission" date="2016-04" db="EMBL/GenBank/DDBJ databases">
        <title>A degradative enzymes factory behind the ericoid mycorrhizal symbiosis.</title>
        <authorList>
            <consortium name="DOE Joint Genome Institute"/>
            <person name="Martino E."/>
            <person name="Morin E."/>
            <person name="Grelet G."/>
            <person name="Kuo A."/>
            <person name="Kohler A."/>
            <person name="Daghino S."/>
            <person name="Barry K."/>
            <person name="Choi C."/>
            <person name="Cichocki N."/>
            <person name="Clum A."/>
            <person name="Copeland A."/>
            <person name="Hainaut M."/>
            <person name="Haridas S."/>
            <person name="Labutti K."/>
            <person name="Lindquist E."/>
            <person name="Lipzen A."/>
            <person name="Khouja H.-R."/>
            <person name="Murat C."/>
            <person name="Ohm R."/>
            <person name="Olson A."/>
            <person name="Spatafora J."/>
            <person name="Veneault-Fourrey C."/>
            <person name="Henrissat B."/>
            <person name="Grigoriev I."/>
            <person name="Martin F."/>
            <person name="Perotto S."/>
        </authorList>
    </citation>
    <scope>NUCLEOTIDE SEQUENCE [LARGE SCALE GENOMIC DNA]</scope>
    <source>
        <strain evidence="1 2">E</strain>
    </source>
</reference>
<evidence type="ECO:0000313" key="1">
    <source>
        <dbReference type="EMBL" id="PMD54108.1"/>
    </source>
</evidence>
<evidence type="ECO:0000313" key="2">
    <source>
        <dbReference type="Proteomes" id="UP000235371"/>
    </source>
</evidence>
<protein>
    <submittedName>
        <fullName evidence="1">Uncharacterized protein</fullName>
    </submittedName>
</protein>
<dbReference type="Proteomes" id="UP000235371">
    <property type="component" value="Unassembled WGS sequence"/>
</dbReference>
<dbReference type="GeneID" id="36578585"/>